<proteinExistence type="predicted"/>
<reference evidence="1" key="2">
    <citation type="submission" date="2021-03" db="UniProtKB">
        <authorList>
            <consortium name="EnsemblPlants"/>
        </authorList>
    </citation>
    <scope>IDENTIFICATION</scope>
</reference>
<reference evidence="1" key="1">
    <citation type="submission" date="2018-11" db="EMBL/GenBank/DDBJ databases">
        <authorList>
            <person name="Grassa J C."/>
        </authorList>
    </citation>
    <scope>NUCLEOTIDE SEQUENCE [LARGE SCALE GENOMIC DNA]</scope>
</reference>
<organism evidence="1 2">
    <name type="scientific">Cannabis sativa</name>
    <name type="common">Hemp</name>
    <name type="synonym">Marijuana</name>
    <dbReference type="NCBI Taxonomy" id="3483"/>
    <lineage>
        <taxon>Eukaryota</taxon>
        <taxon>Viridiplantae</taxon>
        <taxon>Streptophyta</taxon>
        <taxon>Embryophyta</taxon>
        <taxon>Tracheophyta</taxon>
        <taxon>Spermatophyta</taxon>
        <taxon>Magnoliopsida</taxon>
        <taxon>eudicotyledons</taxon>
        <taxon>Gunneridae</taxon>
        <taxon>Pentapetalae</taxon>
        <taxon>rosids</taxon>
        <taxon>fabids</taxon>
        <taxon>Rosales</taxon>
        <taxon>Cannabaceae</taxon>
        <taxon>Cannabis</taxon>
    </lineage>
</organism>
<dbReference type="Proteomes" id="UP000596661">
    <property type="component" value="Chromosome 4"/>
</dbReference>
<dbReference type="EnsemblPlants" id="novel_model_3823_5bd9a17a">
    <property type="protein sequence ID" value="cds.novel_model_3823_5bd9a17a"/>
    <property type="gene ID" value="novel_gene_2044_5bd9a17a"/>
</dbReference>
<accession>A0A803R134</accession>
<keyword evidence="2" id="KW-1185">Reference proteome</keyword>
<name>A0A803R134_CANSA</name>
<dbReference type="AlphaFoldDB" id="A0A803R134"/>
<dbReference type="Gramene" id="novel_model_3823_5bd9a17a">
    <property type="protein sequence ID" value="cds.novel_model_3823_5bd9a17a"/>
    <property type="gene ID" value="novel_gene_2044_5bd9a17a"/>
</dbReference>
<protein>
    <submittedName>
        <fullName evidence="1">Uncharacterized protein</fullName>
    </submittedName>
</protein>
<evidence type="ECO:0000313" key="1">
    <source>
        <dbReference type="EnsemblPlants" id="cds.novel_model_3823_5bd9a17a"/>
    </source>
</evidence>
<sequence length="60" mass="6606">MSMAILKRSGSSVENRIVFGSWRLIFVNSSMILRSSPGCSSSRSRHWICCGGGSNLSRRV</sequence>
<dbReference type="EMBL" id="UZAU01000400">
    <property type="status" value="NOT_ANNOTATED_CDS"/>
    <property type="molecule type" value="Genomic_DNA"/>
</dbReference>
<evidence type="ECO:0000313" key="2">
    <source>
        <dbReference type="Proteomes" id="UP000596661"/>
    </source>
</evidence>